<dbReference type="Proteomes" id="UP000001514">
    <property type="component" value="Unassembled WGS sequence"/>
</dbReference>
<gene>
    <name evidence="4" type="primary">DFL1L4B-1</name>
    <name evidence="4" type="ORF">SELMODRAFT_73348</name>
</gene>
<dbReference type="Pfam" id="PF03321">
    <property type="entry name" value="GH3"/>
    <property type="match status" value="1"/>
</dbReference>
<dbReference type="Gramene" id="EFJ38361">
    <property type="protein sequence ID" value="EFJ38361"/>
    <property type="gene ID" value="SELMODRAFT_73348"/>
</dbReference>
<reference evidence="4 5" key="1">
    <citation type="journal article" date="2011" name="Science">
        <title>The Selaginella genome identifies genetic changes associated with the evolution of vascular plants.</title>
        <authorList>
            <person name="Banks J.A."/>
            <person name="Nishiyama T."/>
            <person name="Hasebe M."/>
            <person name="Bowman J.L."/>
            <person name="Gribskov M."/>
            <person name="dePamphilis C."/>
            <person name="Albert V.A."/>
            <person name="Aono N."/>
            <person name="Aoyama T."/>
            <person name="Ambrose B.A."/>
            <person name="Ashton N.W."/>
            <person name="Axtell M.J."/>
            <person name="Barker E."/>
            <person name="Barker M.S."/>
            <person name="Bennetzen J.L."/>
            <person name="Bonawitz N.D."/>
            <person name="Chapple C."/>
            <person name="Cheng C."/>
            <person name="Correa L.G."/>
            <person name="Dacre M."/>
            <person name="DeBarry J."/>
            <person name="Dreyer I."/>
            <person name="Elias M."/>
            <person name="Engstrom E.M."/>
            <person name="Estelle M."/>
            <person name="Feng L."/>
            <person name="Finet C."/>
            <person name="Floyd S.K."/>
            <person name="Frommer W.B."/>
            <person name="Fujita T."/>
            <person name="Gramzow L."/>
            <person name="Gutensohn M."/>
            <person name="Harholt J."/>
            <person name="Hattori M."/>
            <person name="Heyl A."/>
            <person name="Hirai T."/>
            <person name="Hiwatashi Y."/>
            <person name="Ishikawa M."/>
            <person name="Iwata M."/>
            <person name="Karol K.G."/>
            <person name="Koehler B."/>
            <person name="Kolukisaoglu U."/>
            <person name="Kubo M."/>
            <person name="Kurata T."/>
            <person name="Lalonde S."/>
            <person name="Li K."/>
            <person name="Li Y."/>
            <person name="Litt A."/>
            <person name="Lyons E."/>
            <person name="Manning G."/>
            <person name="Maruyama T."/>
            <person name="Michael T.P."/>
            <person name="Mikami K."/>
            <person name="Miyazaki S."/>
            <person name="Morinaga S."/>
            <person name="Murata T."/>
            <person name="Mueller-Roeber B."/>
            <person name="Nelson D.R."/>
            <person name="Obara M."/>
            <person name="Oguri Y."/>
            <person name="Olmstead R.G."/>
            <person name="Onodera N."/>
            <person name="Petersen B.L."/>
            <person name="Pils B."/>
            <person name="Prigge M."/>
            <person name="Rensing S.A."/>
            <person name="Riano-Pachon D.M."/>
            <person name="Roberts A.W."/>
            <person name="Sato Y."/>
            <person name="Scheller H.V."/>
            <person name="Schulz B."/>
            <person name="Schulz C."/>
            <person name="Shakirov E.V."/>
            <person name="Shibagaki N."/>
            <person name="Shinohara N."/>
            <person name="Shippen D.E."/>
            <person name="Soerensen I."/>
            <person name="Sotooka R."/>
            <person name="Sugimoto N."/>
            <person name="Sugita M."/>
            <person name="Sumikawa N."/>
            <person name="Tanurdzic M."/>
            <person name="Theissen G."/>
            <person name="Ulvskov P."/>
            <person name="Wakazuki S."/>
            <person name="Weng J.K."/>
            <person name="Willats W.W."/>
            <person name="Wipf D."/>
            <person name="Wolf P.G."/>
            <person name="Yang L."/>
            <person name="Zimmer A.D."/>
            <person name="Zhu Q."/>
            <person name="Mitros T."/>
            <person name="Hellsten U."/>
            <person name="Loque D."/>
            <person name="Otillar R."/>
            <person name="Salamov A."/>
            <person name="Schmutz J."/>
            <person name="Shapiro H."/>
            <person name="Lindquist E."/>
            <person name="Lucas S."/>
            <person name="Rokhsar D."/>
            <person name="Grigoriev I.V."/>
        </authorList>
    </citation>
    <scope>NUCLEOTIDE SEQUENCE [LARGE SCALE GENOMIC DNA]</scope>
</reference>
<evidence type="ECO:0000256" key="1">
    <source>
        <dbReference type="ARBA" id="ARBA00008068"/>
    </source>
</evidence>
<dbReference type="AlphaFoldDB" id="D8QPX8"/>
<dbReference type="PANTHER" id="PTHR31901">
    <property type="entry name" value="GH3 DOMAIN-CONTAINING PROTEIN"/>
    <property type="match status" value="1"/>
</dbReference>
<sequence>MENEQLLLEKLESSSWSPGEAQDKVLAEILEKNAATDYFNRHGLRAATKEVFRQRAPVIEYEDIKDEINRIADGEASTLLSANPITDMFTSSGTSGGAHKLFPKAEGHYAVSDYFFDLATALLNRYSDLPGLRTGKALYFLYVRSGRKTPGGLPAYPALTGYYNSPEFRNWLFDPSNDYTSPLEVILCTDSVQASYCHLLCGLIHARDVTKLGCFFASALVRSIRCLEAWWQELSRDIRTGTLSERVVDPACREAVEKILRPDPELANVIDEACLSGSLKGIVRKLWPSAKAIDTVVTGAMEQYVGEVDYLTDGLPIASMIYASSESFFGVNLKPLCDPSQISYMFLPETSYYEFLPVARSEEKASREEPVELVDVEQGHEYELVITTNAGLYRYRMGDVLRVEGFHNKAPLFSFVCRRNVLLSIDSDKTDEKELQTAVMNAFAALRNGVTSKEGEAIRLTDYTSYADLSSNPPHYVIYWELSSELHLEPEKAGECCYKMEESLSVVYHRGRMERSIGALELRLVTPGTFNRIADDAASRGGSVSQFKLPRCIKKNATRMLEIVESGVYQQYFSPRAPEY</sequence>
<dbReference type="InterPro" id="IPR055378">
    <property type="entry name" value="GH3_C"/>
</dbReference>
<feature type="domain" description="GH3 C-terminal" evidence="3">
    <location>
        <begin position="434"/>
        <end position="556"/>
    </location>
</feature>
<dbReference type="PANTHER" id="PTHR31901:SF9">
    <property type="entry name" value="GH3 DOMAIN-CONTAINING PROTEIN"/>
    <property type="match status" value="1"/>
</dbReference>
<dbReference type="OMA" id="TGYYNSP"/>
<name>D8QPX8_SELML</name>
<dbReference type="eggNOG" id="ENOG502QPMW">
    <property type="taxonomic scope" value="Eukaryota"/>
</dbReference>
<dbReference type="GO" id="GO:0016881">
    <property type="term" value="F:acid-amino acid ligase activity"/>
    <property type="evidence" value="ECO:0000318"/>
    <property type="project" value="GO_Central"/>
</dbReference>
<dbReference type="EMBL" id="GL377565">
    <property type="protein sequence ID" value="EFJ38361.1"/>
    <property type="molecule type" value="Genomic_DNA"/>
</dbReference>
<dbReference type="InterPro" id="IPR004993">
    <property type="entry name" value="GH3"/>
</dbReference>
<evidence type="ECO:0000259" key="3">
    <source>
        <dbReference type="Pfam" id="PF23572"/>
    </source>
</evidence>
<keyword evidence="5" id="KW-1185">Reference proteome</keyword>
<organism evidence="5">
    <name type="scientific">Selaginella moellendorffii</name>
    <name type="common">Spikemoss</name>
    <dbReference type="NCBI Taxonomy" id="88036"/>
    <lineage>
        <taxon>Eukaryota</taxon>
        <taxon>Viridiplantae</taxon>
        <taxon>Streptophyta</taxon>
        <taxon>Embryophyta</taxon>
        <taxon>Tracheophyta</taxon>
        <taxon>Lycopodiopsida</taxon>
        <taxon>Selaginellales</taxon>
        <taxon>Selaginellaceae</taxon>
        <taxon>Selaginella</taxon>
    </lineage>
</organism>
<feature type="domain" description="GH3 middle" evidence="2">
    <location>
        <begin position="344"/>
        <end position="418"/>
    </location>
</feature>
<evidence type="ECO:0000313" key="4">
    <source>
        <dbReference type="EMBL" id="EFJ38361.1"/>
    </source>
</evidence>
<dbReference type="InterPro" id="IPR055377">
    <property type="entry name" value="GH3_M"/>
</dbReference>
<dbReference type="Pfam" id="PF23572">
    <property type="entry name" value="GH3_C"/>
    <property type="match status" value="1"/>
</dbReference>
<dbReference type="KEGG" id="smo:SELMODRAFT_73348"/>
<evidence type="ECO:0000313" key="5">
    <source>
        <dbReference type="Proteomes" id="UP000001514"/>
    </source>
</evidence>
<dbReference type="Pfam" id="PF23571">
    <property type="entry name" value="GH3_M"/>
    <property type="match status" value="1"/>
</dbReference>
<proteinExistence type="inferred from homology"/>
<dbReference type="HOGENOM" id="CLU_016249_2_1_1"/>
<evidence type="ECO:0000259" key="2">
    <source>
        <dbReference type="Pfam" id="PF23571"/>
    </source>
</evidence>
<comment type="similarity">
    <text evidence="1">Belongs to the IAA-amido conjugating enzyme family.</text>
</comment>
<dbReference type="GO" id="GO:0005737">
    <property type="term" value="C:cytoplasm"/>
    <property type="evidence" value="ECO:0000318"/>
    <property type="project" value="GO_Central"/>
</dbReference>
<protein>
    <submittedName>
        <fullName evidence="4">Uncharacterized protein DFL1L4B-1</fullName>
    </submittedName>
</protein>
<dbReference type="InParanoid" id="D8QPX8"/>
<accession>D8QPX8</accession>